<protein>
    <recommendedName>
        <fullName evidence="3">Carboxypeptidase-like regulatory domain-containing protein</fullName>
    </recommendedName>
</protein>
<name>A0A4Z1B6F3_9FLAO</name>
<accession>A0A4Z1B6F3</accession>
<organism evidence="1 2">
    <name type="scientific">Empedobacter tilapiae</name>
    <dbReference type="NCBI Taxonomy" id="2491114"/>
    <lineage>
        <taxon>Bacteria</taxon>
        <taxon>Pseudomonadati</taxon>
        <taxon>Bacteroidota</taxon>
        <taxon>Flavobacteriia</taxon>
        <taxon>Flavobacteriales</taxon>
        <taxon>Weeksellaceae</taxon>
        <taxon>Empedobacter</taxon>
    </lineage>
</organism>
<gene>
    <name evidence="1" type="ORF">E4J94_09460</name>
</gene>
<comment type="caution">
    <text evidence="1">The sequence shown here is derived from an EMBL/GenBank/DDBJ whole genome shotgun (WGS) entry which is preliminary data.</text>
</comment>
<dbReference type="OrthoDB" id="1254493at2"/>
<evidence type="ECO:0000313" key="1">
    <source>
        <dbReference type="EMBL" id="TGN26666.1"/>
    </source>
</evidence>
<reference evidence="1 2" key="1">
    <citation type="submission" date="2019-03" db="EMBL/GenBank/DDBJ databases">
        <title>Empedobacter tilapiae sp. nov., isolated from an intestine of Nile tilapia Oreochromis niloticus.</title>
        <authorList>
            <person name="Kim Y.-O."/>
            <person name="Yoon J.-H."/>
        </authorList>
    </citation>
    <scope>NUCLEOTIDE SEQUENCE [LARGE SCALE GENOMIC DNA]</scope>
    <source>
        <strain evidence="1 2">MRS2</strain>
    </source>
</reference>
<dbReference type="EMBL" id="SRPE01000006">
    <property type="protein sequence ID" value="TGN26666.1"/>
    <property type="molecule type" value="Genomic_DNA"/>
</dbReference>
<evidence type="ECO:0008006" key="3">
    <source>
        <dbReference type="Google" id="ProtNLM"/>
    </source>
</evidence>
<evidence type="ECO:0000313" key="2">
    <source>
        <dbReference type="Proteomes" id="UP000297998"/>
    </source>
</evidence>
<dbReference type="AlphaFoldDB" id="A0A4Z1B6F3"/>
<dbReference type="RefSeq" id="WP_135835574.1">
    <property type="nucleotide sequence ID" value="NZ_SRPE01000006.1"/>
</dbReference>
<sequence>MKRILLVSFFYIFCISVYAQSTLISGKIIVDNAEEIIDLEGVLIENLTTKARTKANNLGLFSINVNLNDELYIKHLGIQDRTLKVSETMITKGFVTIHVNVEVVELSEMYIQSLNKDALKNLGKEKSYQEKLNDEMGVVSPKFKAELNLKHEEEKVNRTIKQVGGVNLIGLFDLFKSPKKRMKNSVSIKVVKEDQLLVLHKFFTTYYFVNDLKIPEGKINEFLDYCYSNFNFPKLLNDNNFDEILFVIEEQAPIYLSKIKTNE</sequence>
<dbReference type="Proteomes" id="UP000297998">
    <property type="component" value="Unassembled WGS sequence"/>
</dbReference>
<keyword evidence="2" id="KW-1185">Reference proteome</keyword>
<proteinExistence type="predicted"/>